<dbReference type="RefSeq" id="XP_044559410.1">
    <property type="nucleotide sequence ID" value="XM_044709777.1"/>
</dbReference>
<comment type="similarity">
    <text evidence="1">Belongs to the PSMG1 family.</text>
</comment>
<dbReference type="Proteomes" id="UP000444721">
    <property type="component" value="Unassembled WGS sequence"/>
</dbReference>
<dbReference type="VEuPathDB" id="AmoebaDB:NfTy_077740"/>
<dbReference type="OrthoDB" id="17536at2759"/>
<keyword evidence="3" id="KW-0143">Chaperone</keyword>
<protein>
    <recommendedName>
        <fullName evidence="2">Proteasome assembly chaperone 1</fullName>
    </recommendedName>
</protein>
<comment type="caution">
    <text evidence="4">The sequence shown here is derived from an EMBL/GenBank/DDBJ whole genome shotgun (WGS) entry which is preliminary data.</text>
</comment>
<gene>
    <name evidence="4" type="ORF">FDP41_006171</name>
</gene>
<dbReference type="GO" id="GO:0080129">
    <property type="term" value="P:proteasome core complex assembly"/>
    <property type="evidence" value="ECO:0007669"/>
    <property type="project" value="TreeGrafter"/>
</dbReference>
<dbReference type="PANTHER" id="PTHR15069:SF1">
    <property type="entry name" value="PROTEASOME ASSEMBLY CHAPERONE 1"/>
    <property type="match status" value="1"/>
</dbReference>
<name>A0A6A5BC81_NAEFO</name>
<dbReference type="GO" id="GO:0070628">
    <property type="term" value="F:proteasome binding"/>
    <property type="evidence" value="ECO:0007669"/>
    <property type="project" value="TreeGrafter"/>
</dbReference>
<dbReference type="AlphaFoldDB" id="A0A6A5BC81"/>
<dbReference type="VEuPathDB" id="AmoebaDB:NF0021590"/>
<dbReference type="InterPro" id="IPR016565">
    <property type="entry name" value="Proteasome_assmbl_chp_1"/>
</dbReference>
<dbReference type="GO" id="GO:0005783">
    <property type="term" value="C:endoplasmic reticulum"/>
    <property type="evidence" value="ECO:0007669"/>
    <property type="project" value="InterPro"/>
</dbReference>
<proteinExistence type="inferred from homology"/>
<dbReference type="VEuPathDB" id="AmoebaDB:FDP41_006171"/>
<keyword evidence="5" id="KW-1185">Reference proteome</keyword>
<evidence type="ECO:0000256" key="2">
    <source>
        <dbReference type="ARBA" id="ARBA00019180"/>
    </source>
</evidence>
<evidence type="ECO:0000256" key="3">
    <source>
        <dbReference type="ARBA" id="ARBA00023186"/>
    </source>
</evidence>
<dbReference type="PANTHER" id="PTHR15069">
    <property type="entry name" value="PROTEASOME ASSEMBLY CHAPERONE 1"/>
    <property type="match status" value="1"/>
</dbReference>
<dbReference type="GeneID" id="68113389"/>
<evidence type="ECO:0000313" key="5">
    <source>
        <dbReference type="Proteomes" id="UP000444721"/>
    </source>
</evidence>
<organism evidence="4 5">
    <name type="scientific">Naegleria fowleri</name>
    <name type="common">Brain eating amoeba</name>
    <dbReference type="NCBI Taxonomy" id="5763"/>
    <lineage>
        <taxon>Eukaryota</taxon>
        <taxon>Discoba</taxon>
        <taxon>Heterolobosea</taxon>
        <taxon>Tetramitia</taxon>
        <taxon>Eutetramitia</taxon>
        <taxon>Vahlkampfiidae</taxon>
        <taxon>Naegleria</taxon>
    </lineage>
</organism>
<accession>A0A6A5BC81</accession>
<reference evidence="4 5" key="1">
    <citation type="journal article" date="2019" name="Sci. Rep.">
        <title>Nanopore sequencing improves the draft genome of the human pathogenic amoeba Naegleria fowleri.</title>
        <authorList>
            <person name="Liechti N."/>
            <person name="Schurch N."/>
            <person name="Bruggmann R."/>
            <person name="Wittwer M."/>
        </authorList>
    </citation>
    <scope>NUCLEOTIDE SEQUENCE [LARGE SCALE GENOMIC DNA]</scope>
    <source>
        <strain evidence="4 5">ATCC 30894</strain>
    </source>
</reference>
<dbReference type="EMBL" id="VFQX01000051">
    <property type="protein sequence ID" value="KAF0974697.1"/>
    <property type="molecule type" value="Genomic_DNA"/>
</dbReference>
<sequence length="309" mass="34666">MEFRLLSPELSLSSRAEDYEVDEEENLELPPSPIFQPTEQAKQIFGDFSTMVFDMVVIGVYGAGSQFVKGAFLDRMDELKLVHVASIRTAPQEAETVTFKRSKQAATDNIYYYSSSSEFDALKILIVDSGNVIEQKHNAQYCTVKETHQNAYTTYLYSKLIVDHIKANRYVILDSILASSFTAGDKRQVRPPLLRCLRTQADKNSHKHTLLLPPYLESPNLMTGLATSILTMLEHRNLNGILLCSLEENHALEQVTMKAFEKSVFSGILVKQTSGDKGNTTTPLSPLSPNSTLKYKTLSSSTEHHAFYL</sequence>
<evidence type="ECO:0000313" key="4">
    <source>
        <dbReference type="EMBL" id="KAF0974697.1"/>
    </source>
</evidence>
<evidence type="ECO:0000256" key="1">
    <source>
        <dbReference type="ARBA" id="ARBA00005261"/>
    </source>
</evidence>